<keyword evidence="4" id="KW-1185">Reference proteome</keyword>
<protein>
    <submittedName>
        <fullName evidence="3">Type II CAAX prenyl endopeptidase Rce1 family protein</fullName>
    </submittedName>
</protein>
<feature type="domain" description="CAAX prenyl protease 2/Lysostaphin resistance protein A-like" evidence="2">
    <location>
        <begin position="4"/>
        <end position="67"/>
    </location>
</feature>
<evidence type="ECO:0000313" key="3">
    <source>
        <dbReference type="EMBL" id="MFD1707380.1"/>
    </source>
</evidence>
<keyword evidence="1" id="KW-0472">Membrane</keyword>
<sequence>MTLQRKLGTVLLPMVIASILFGLLHSPTYEYWSQSVFAIGIPCYKCAYSLSRNIFIAYCVHLFFDWIFWFLIGRLLNEINEFHSTCKATIIMI</sequence>
<dbReference type="EMBL" id="JBHUEO010000031">
    <property type="protein sequence ID" value="MFD1707380.1"/>
    <property type="molecule type" value="Genomic_DNA"/>
</dbReference>
<comment type="caution">
    <text evidence="3">The sequence shown here is derived from an EMBL/GenBank/DDBJ whole genome shotgun (WGS) entry which is preliminary data.</text>
</comment>
<dbReference type="RefSeq" id="WP_380774098.1">
    <property type="nucleotide sequence ID" value="NZ_JBHUEO010000031.1"/>
</dbReference>
<feature type="transmembrane region" description="Helical" evidence="1">
    <location>
        <begin position="55"/>
        <end position="72"/>
    </location>
</feature>
<dbReference type="Proteomes" id="UP001597301">
    <property type="component" value="Unassembled WGS sequence"/>
</dbReference>
<feature type="transmembrane region" description="Helical" evidence="1">
    <location>
        <begin position="7"/>
        <end position="25"/>
    </location>
</feature>
<name>A0ABW4KMD4_9BACI</name>
<reference evidence="4" key="1">
    <citation type="journal article" date="2019" name="Int. J. Syst. Evol. Microbiol.">
        <title>The Global Catalogue of Microorganisms (GCM) 10K type strain sequencing project: providing services to taxonomists for standard genome sequencing and annotation.</title>
        <authorList>
            <consortium name="The Broad Institute Genomics Platform"/>
            <consortium name="The Broad Institute Genome Sequencing Center for Infectious Disease"/>
            <person name="Wu L."/>
            <person name="Ma J."/>
        </authorList>
    </citation>
    <scope>NUCLEOTIDE SEQUENCE [LARGE SCALE GENOMIC DNA]</scope>
    <source>
        <strain evidence="4">CGMCC 1.12295</strain>
    </source>
</reference>
<dbReference type="Pfam" id="PF02517">
    <property type="entry name" value="Rce1-like"/>
    <property type="match status" value="1"/>
</dbReference>
<accession>A0ABW4KMD4</accession>
<evidence type="ECO:0000313" key="4">
    <source>
        <dbReference type="Proteomes" id="UP001597301"/>
    </source>
</evidence>
<evidence type="ECO:0000259" key="2">
    <source>
        <dbReference type="Pfam" id="PF02517"/>
    </source>
</evidence>
<keyword evidence="1" id="KW-1133">Transmembrane helix</keyword>
<gene>
    <name evidence="3" type="ORF">ACFSCZ_11630</name>
</gene>
<proteinExistence type="predicted"/>
<evidence type="ECO:0000256" key="1">
    <source>
        <dbReference type="SAM" id="Phobius"/>
    </source>
</evidence>
<keyword evidence="1" id="KW-0812">Transmembrane</keyword>
<organism evidence="3 4">
    <name type="scientific">Siminovitchia sediminis</name>
    <dbReference type="NCBI Taxonomy" id="1274353"/>
    <lineage>
        <taxon>Bacteria</taxon>
        <taxon>Bacillati</taxon>
        <taxon>Bacillota</taxon>
        <taxon>Bacilli</taxon>
        <taxon>Bacillales</taxon>
        <taxon>Bacillaceae</taxon>
        <taxon>Siminovitchia</taxon>
    </lineage>
</organism>
<dbReference type="InterPro" id="IPR003675">
    <property type="entry name" value="Rce1/LyrA-like_dom"/>
</dbReference>